<name>A0ABW3HXJ7_9BACL</name>
<dbReference type="InterPro" id="IPR026838">
    <property type="entry name" value="YheC/D"/>
</dbReference>
<accession>A0ABW3HXJ7</accession>
<protein>
    <submittedName>
        <fullName evidence="1">YheC/YheD family protein</fullName>
    </submittedName>
</protein>
<evidence type="ECO:0000313" key="1">
    <source>
        <dbReference type="EMBL" id="MFD0962256.1"/>
    </source>
</evidence>
<reference evidence="2" key="1">
    <citation type="journal article" date="2019" name="Int. J. Syst. Evol. Microbiol.">
        <title>The Global Catalogue of Microorganisms (GCM) 10K type strain sequencing project: providing services to taxonomists for standard genome sequencing and annotation.</title>
        <authorList>
            <consortium name="The Broad Institute Genomics Platform"/>
            <consortium name="The Broad Institute Genome Sequencing Center for Infectious Disease"/>
            <person name="Wu L."/>
            <person name="Ma J."/>
        </authorList>
    </citation>
    <scope>NUCLEOTIDE SEQUENCE [LARGE SCALE GENOMIC DNA]</scope>
    <source>
        <strain evidence="2">CCUG 59129</strain>
    </source>
</reference>
<dbReference type="RefSeq" id="WP_377568713.1">
    <property type="nucleotide sequence ID" value="NZ_JBHTJZ010000073.1"/>
</dbReference>
<evidence type="ECO:0000313" key="2">
    <source>
        <dbReference type="Proteomes" id="UP001596989"/>
    </source>
</evidence>
<proteinExistence type="predicted"/>
<organism evidence="1 2">
    <name type="scientific">Paenibacillus chungangensis</name>
    <dbReference type="NCBI Taxonomy" id="696535"/>
    <lineage>
        <taxon>Bacteria</taxon>
        <taxon>Bacillati</taxon>
        <taxon>Bacillota</taxon>
        <taxon>Bacilli</taxon>
        <taxon>Bacillales</taxon>
        <taxon>Paenibacillaceae</taxon>
        <taxon>Paenibacillus</taxon>
    </lineage>
</organism>
<sequence length="457" mass="51399">MSLTTCNVHFAQQSDKIVYLSRPLIKQLKLSGNKSVHLKLGKEMITASLKALKRSGNHLYLSSGVRNSIRVPKSGNVMLLSNGDNELQLGPLVGILTDTIHTSEGPFGSRSGFIKQVIRTGDRRAYMFVFTPRDINWQQGTVYGYFLHAGGNWYRRIVPLPDVVYNRLPSRRAETSASISALKDRFIKRQIPIFNWSFFNKSDVYKLLDNDPEALKHLPESVSNPSAAKIKEMLEKYQFIYYKPTSGSLGIGIYRLTHHPRRGYFARYRRGNRNVLVRYNSFQALMRMLQARHAGRLSSYVAQQGIRLVEIDKCPIDFRFHMHKNGNNTWVPAGIGAKKAGRGSVTTHVNSGGSLMTPQQALSHTFGSEAEAVLERAKSVAIKLSEAIERNYPHRLGELGLDLGIDKDGNVWMFEANAKPGRSIFKHPALRSEGHASVSYIFEHCLYLSRFQGGTAT</sequence>
<dbReference type="Pfam" id="PF14398">
    <property type="entry name" value="ATPgrasp_YheCD"/>
    <property type="match status" value="1"/>
</dbReference>
<dbReference type="Proteomes" id="UP001596989">
    <property type="component" value="Unassembled WGS sequence"/>
</dbReference>
<keyword evidence="2" id="KW-1185">Reference proteome</keyword>
<comment type="caution">
    <text evidence="1">The sequence shown here is derived from an EMBL/GenBank/DDBJ whole genome shotgun (WGS) entry which is preliminary data.</text>
</comment>
<gene>
    <name evidence="1" type="ORF">ACFQ2I_23220</name>
</gene>
<dbReference type="EMBL" id="JBHTJZ010000073">
    <property type="protein sequence ID" value="MFD0962256.1"/>
    <property type="molecule type" value="Genomic_DNA"/>
</dbReference>
<dbReference type="SUPFAM" id="SSF56059">
    <property type="entry name" value="Glutathione synthetase ATP-binding domain-like"/>
    <property type="match status" value="1"/>
</dbReference>